<name>A0A1E4TRN0_PACTA</name>
<dbReference type="InterPro" id="IPR024882">
    <property type="entry name" value="NUP58/p45/49"/>
</dbReference>
<dbReference type="GO" id="GO:0015031">
    <property type="term" value="P:protein transport"/>
    <property type="evidence" value="ECO:0007669"/>
    <property type="project" value="UniProtKB-KW"/>
</dbReference>
<dbReference type="OrthoDB" id="2538017at2759"/>
<evidence type="ECO:0000313" key="10">
    <source>
        <dbReference type="EMBL" id="ODV94392.1"/>
    </source>
</evidence>
<accession>A0A1E4TRN0</accession>
<feature type="region of interest" description="Disordered" evidence="9">
    <location>
        <begin position="26"/>
        <end position="58"/>
    </location>
</feature>
<gene>
    <name evidence="10" type="ORF">PACTADRAFT_51234</name>
</gene>
<dbReference type="AlphaFoldDB" id="A0A1E4TRN0"/>
<evidence type="ECO:0008006" key="12">
    <source>
        <dbReference type="Google" id="ProtNLM"/>
    </source>
</evidence>
<dbReference type="PANTHER" id="PTHR13437">
    <property type="entry name" value="NUCLEOPORIN P58/P45 NUCLEOPORIN-LIKE PROTEIN 1"/>
    <property type="match status" value="1"/>
</dbReference>
<feature type="compositionally biased region" description="Low complexity" evidence="9">
    <location>
        <begin position="225"/>
        <end position="235"/>
    </location>
</feature>
<keyword evidence="3" id="KW-0509">mRNA transport</keyword>
<feature type="compositionally biased region" description="Low complexity" evidence="9">
    <location>
        <begin position="255"/>
        <end position="266"/>
    </location>
</feature>
<feature type="coiled-coil region" evidence="8">
    <location>
        <begin position="420"/>
        <end position="447"/>
    </location>
</feature>
<dbReference type="STRING" id="669874.A0A1E4TRN0"/>
<dbReference type="GO" id="GO:0008139">
    <property type="term" value="F:nuclear localization sequence binding"/>
    <property type="evidence" value="ECO:0007669"/>
    <property type="project" value="InterPro"/>
</dbReference>
<sequence>MFGGLASSKNASSGMGFGFGSNNNANTNTNTNSGQTGFGLNNNINNNNNSNNNGGLGVSGQGFGAKASNPFSSQSGQNAFGSTGGFGGFGGGSASGGSGGNTNSGSMFGGSNAPGGFSLKTGNNPSTNTMAGTSGLGAAGGSGGLGGLGSGFGSGFGFGMSKPAAAGTGAGTGTGTGGQTQTQTGGGLFGNSTSGGAFNLGNTSNSNNNSNNTQQNPFQGFGLGNNNNNNINTNNSASGTNFGSTGGGLFGNVNQQQQQQQQQQQLQQQIPQLTSLTRVSDLPEAYQKEIEELDKYIKLQLQIAEGLKNEEANHKELIDSIPRDIKYLENKYYSVNQALSSDLKFIDSFKSKNLETFNDWVERLLKLYLQLTNQDLLKGNNGLGSGNGASPVGNQQQGRYNSSVSANATNILNQYYILKIEDFVNNIEKYKSILQEIENTVNNMDKISINGLVDLNNVGGLDLIVRTLKEEFHLFMELSNNLAELHHEVKKMGGAEDKF</sequence>
<dbReference type="GO" id="GO:0005643">
    <property type="term" value="C:nuclear pore"/>
    <property type="evidence" value="ECO:0007669"/>
    <property type="project" value="UniProtKB-SubCell"/>
</dbReference>
<keyword evidence="11" id="KW-1185">Reference proteome</keyword>
<feature type="compositionally biased region" description="Low complexity" evidence="9">
    <location>
        <begin position="190"/>
        <end position="216"/>
    </location>
</feature>
<evidence type="ECO:0000256" key="3">
    <source>
        <dbReference type="ARBA" id="ARBA00022816"/>
    </source>
</evidence>
<keyword evidence="4" id="KW-0653">Protein transport</keyword>
<feature type="compositionally biased region" description="Gly residues" evidence="9">
    <location>
        <begin position="169"/>
        <end position="189"/>
    </location>
</feature>
<evidence type="ECO:0000256" key="8">
    <source>
        <dbReference type="SAM" id="Coils"/>
    </source>
</evidence>
<dbReference type="GO" id="GO:0051028">
    <property type="term" value="P:mRNA transport"/>
    <property type="evidence" value="ECO:0007669"/>
    <property type="project" value="UniProtKB-KW"/>
</dbReference>
<dbReference type="Gene3D" id="6.10.140.1350">
    <property type="match status" value="1"/>
</dbReference>
<feature type="compositionally biased region" description="Low complexity" evidence="9">
    <location>
        <begin position="26"/>
        <end position="53"/>
    </location>
</feature>
<evidence type="ECO:0000256" key="7">
    <source>
        <dbReference type="ARBA" id="ARBA00023242"/>
    </source>
</evidence>
<keyword evidence="8" id="KW-0175">Coiled coil</keyword>
<feature type="region of interest" description="Disordered" evidence="9">
    <location>
        <begin position="169"/>
        <end position="266"/>
    </location>
</feature>
<reference evidence="11" key="1">
    <citation type="submission" date="2016-05" db="EMBL/GenBank/DDBJ databases">
        <title>Comparative genomics of biotechnologically important yeasts.</title>
        <authorList>
            <consortium name="DOE Joint Genome Institute"/>
            <person name="Riley R."/>
            <person name="Haridas S."/>
            <person name="Wolfe K.H."/>
            <person name="Lopes M.R."/>
            <person name="Hittinger C.T."/>
            <person name="Goker M."/>
            <person name="Salamov A."/>
            <person name="Wisecaver J."/>
            <person name="Long T.M."/>
            <person name="Aerts A.L."/>
            <person name="Barry K."/>
            <person name="Choi C."/>
            <person name="Clum A."/>
            <person name="Coughlan A.Y."/>
            <person name="Deshpande S."/>
            <person name="Douglass A.P."/>
            <person name="Hanson S.J."/>
            <person name="Klenk H.-P."/>
            <person name="Labutti K."/>
            <person name="Lapidus A."/>
            <person name="Lindquist E."/>
            <person name="Lipzen A."/>
            <person name="Meier-Kolthoff J.P."/>
            <person name="Ohm R.A."/>
            <person name="Otillar R.P."/>
            <person name="Pangilinan J."/>
            <person name="Peng Y."/>
            <person name="Rokas A."/>
            <person name="Rosa C.A."/>
            <person name="Scheuner C."/>
            <person name="Sibirny A.A."/>
            <person name="Slot J.C."/>
            <person name="Stielow J.B."/>
            <person name="Sun H."/>
            <person name="Kurtzman C.P."/>
            <person name="Blackwell M."/>
            <person name="Grigoriev I.V."/>
            <person name="Jeffries T.W."/>
        </authorList>
    </citation>
    <scope>NUCLEOTIDE SEQUENCE [LARGE SCALE GENOMIC DNA]</scope>
    <source>
        <strain evidence="11">NRRL Y-2460</strain>
    </source>
</reference>
<evidence type="ECO:0000256" key="2">
    <source>
        <dbReference type="ARBA" id="ARBA00022448"/>
    </source>
</evidence>
<protein>
    <recommendedName>
        <fullName evidence="12">Nucleoporin NUP49/NSP49</fullName>
    </recommendedName>
</protein>
<organism evidence="10 11">
    <name type="scientific">Pachysolen tannophilus NRRL Y-2460</name>
    <dbReference type="NCBI Taxonomy" id="669874"/>
    <lineage>
        <taxon>Eukaryota</taxon>
        <taxon>Fungi</taxon>
        <taxon>Dikarya</taxon>
        <taxon>Ascomycota</taxon>
        <taxon>Saccharomycotina</taxon>
        <taxon>Pichiomycetes</taxon>
        <taxon>Pachysolenaceae</taxon>
        <taxon>Pachysolen</taxon>
    </lineage>
</organism>
<keyword evidence="6" id="KW-0906">Nuclear pore complex</keyword>
<proteinExistence type="predicted"/>
<evidence type="ECO:0000256" key="6">
    <source>
        <dbReference type="ARBA" id="ARBA00023132"/>
    </source>
</evidence>
<evidence type="ECO:0000313" key="11">
    <source>
        <dbReference type="Proteomes" id="UP000094236"/>
    </source>
</evidence>
<evidence type="ECO:0000256" key="4">
    <source>
        <dbReference type="ARBA" id="ARBA00022927"/>
    </source>
</evidence>
<dbReference type="GO" id="GO:0017056">
    <property type="term" value="F:structural constituent of nuclear pore"/>
    <property type="evidence" value="ECO:0007669"/>
    <property type="project" value="InterPro"/>
</dbReference>
<dbReference type="Proteomes" id="UP000094236">
    <property type="component" value="Unassembled WGS sequence"/>
</dbReference>
<comment type="subcellular location">
    <subcellularLocation>
        <location evidence="1">Nucleus</location>
        <location evidence="1">Nuclear pore complex</location>
    </subcellularLocation>
</comment>
<evidence type="ECO:0000256" key="9">
    <source>
        <dbReference type="SAM" id="MobiDB-lite"/>
    </source>
</evidence>
<dbReference type="EMBL" id="KV454016">
    <property type="protein sequence ID" value="ODV94392.1"/>
    <property type="molecule type" value="Genomic_DNA"/>
</dbReference>
<keyword evidence="2" id="KW-0813">Transport</keyword>
<dbReference type="PANTHER" id="PTHR13437:SF2">
    <property type="entry name" value="NUCLEOPORIN P58_P45"/>
    <property type="match status" value="1"/>
</dbReference>
<keyword evidence="5" id="KW-0811">Translocation</keyword>
<evidence type="ECO:0000256" key="5">
    <source>
        <dbReference type="ARBA" id="ARBA00023010"/>
    </source>
</evidence>
<keyword evidence="7" id="KW-0539">Nucleus</keyword>
<evidence type="ECO:0000256" key="1">
    <source>
        <dbReference type="ARBA" id="ARBA00004567"/>
    </source>
</evidence>